<dbReference type="InterPro" id="IPR020846">
    <property type="entry name" value="MFS_dom"/>
</dbReference>
<dbReference type="Gene3D" id="1.20.1250.20">
    <property type="entry name" value="MFS general substrate transporter like domains"/>
    <property type="match status" value="1"/>
</dbReference>
<gene>
    <name evidence="3" type="ORF">METZ01_LOCUS404951</name>
</gene>
<keyword evidence="1" id="KW-0472">Membrane</keyword>
<dbReference type="InterPro" id="IPR036259">
    <property type="entry name" value="MFS_trans_sf"/>
</dbReference>
<name>A0A382VZZ6_9ZZZZ</name>
<dbReference type="GO" id="GO:0022857">
    <property type="term" value="F:transmembrane transporter activity"/>
    <property type="evidence" value="ECO:0007669"/>
    <property type="project" value="InterPro"/>
</dbReference>
<dbReference type="InterPro" id="IPR011701">
    <property type="entry name" value="MFS"/>
</dbReference>
<evidence type="ECO:0000313" key="3">
    <source>
        <dbReference type="EMBL" id="SVD52097.1"/>
    </source>
</evidence>
<evidence type="ECO:0000259" key="2">
    <source>
        <dbReference type="PROSITE" id="PS50850"/>
    </source>
</evidence>
<dbReference type="EMBL" id="UINC01155948">
    <property type="protein sequence ID" value="SVD52097.1"/>
    <property type="molecule type" value="Genomic_DNA"/>
</dbReference>
<keyword evidence="1" id="KW-0812">Transmembrane</keyword>
<organism evidence="3">
    <name type="scientific">marine metagenome</name>
    <dbReference type="NCBI Taxonomy" id="408172"/>
    <lineage>
        <taxon>unclassified sequences</taxon>
        <taxon>metagenomes</taxon>
        <taxon>ecological metagenomes</taxon>
    </lineage>
</organism>
<accession>A0A382VZZ6</accession>
<reference evidence="3" key="1">
    <citation type="submission" date="2018-05" db="EMBL/GenBank/DDBJ databases">
        <authorList>
            <person name="Lanie J.A."/>
            <person name="Ng W.-L."/>
            <person name="Kazmierczak K.M."/>
            <person name="Andrzejewski T.M."/>
            <person name="Davidsen T.M."/>
            <person name="Wayne K.J."/>
            <person name="Tettelin H."/>
            <person name="Glass J.I."/>
            <person name="Rusch D."/>
            <person name="Podicherti R."/>
            <person name="Tsui H.-C.T."/>
            <person name="Winkler M.E."/>
        </authorList>
    </citation>
    <scope>NUCLEOTIDE SEQUENCE</scope>
</reference>
<protein>
    <recommendedName>
        <fullName evidence="2">Major facilitator superfamily (MFS) profile domain-containing protein</fullName>
    </recommendedName>
</protein>
<feature type="transmembrane region" description="Helical" evidence="1">
    <location>
        <begin position="56"/>
        <end position="76"/>
    </location>
</feature>
<keyword evidence="1" id="KW-1133">Transmembrane helix</keyword>
<dbReference type="PROSITE" id="PS50850">
    <property type="entry name" value="MFS"/>
    <property type="match status" value="1"/>
</dbReference>
<feature type="transmembrane region" description="Helical" evidence="1">
    <location>
        <begin position="23"/>
        <end position="44"/>
    </location>
</feature>
<feature type="non-terminal residue" evidence="3">
    <location>
        <position position="1"/>
    </location>
</feature>
<dbReference type="AlphaFoldDB" id="A0A382VZZ6"/>
<proteinExistence type="predicted"/>
<feature type="domain" description="Major facilitator superfamily (MFS) profile" evidence="2">
    <location>
        <begin position="1"/>
        <end position="96"/>
    </location>
</feature>
<dbReference type="SUPFAM" id="SSF103473">
    <property type="entry name" value="MFS general substrate transporter"/>
    <property type="match status" value="1"/>
</dbReference>
<sequence>GYVFAIPALSAGMMDLAAPSHRGTLIGLMVALSGLGFAIGPAISGVIVDAFDAPRAFQAGSIAATISAIAVVLYGITYGRERPSSQPPETENTTDI</sequence>
<dbReference type="Pfam" id="PF07690">
    <property type="entry name" value="MFS_1"/>
    <property type="match status" value="1"/>
</dbReference>
<evidence type="ECO:0000256" key="1">
    <source>
        <dbReference type="SAM" id="Phobius"/>
    </source>
</evidence>